<keyword evidence="2" id="KW-1015">Disulfide bond</keyword>
<dbReference type="InterPro" id="IPR036179">
    <property type="entry name" value="Ig-like_dom_sf"/>
</dbReference>
<evidence type="ECO:0000313" key="7">
    <source>
        <dbReference type="Proteomes" id="UP000831304"/>
    </source>
</evidence>
<dbReference type="Gene3D" id="2.60.40.10">
    <property type="entry name" value="Immunoglobulins"/>
    <property type="match status" value="5"/>
</dbReference>
<keyword evidence="3" id="KW-0812">Transmembrane</keyword>
<feature type="chain" id="PRO_5046603796" description="Ig-like domain-containing protein" evidence="4">
    <location>
        <begin position="32"/>
        <end position="1272"/>
    </location>
</feature>
<protein>
    <recommendedName>
        <fullName evidence="5">Ig-like domain-containing protein</fullName>
    </recommendedName>
</protein>
<dbReference type="PANTHER" id="PTHR45080:SF8">
    <property type="entry name" value="IG-LIKE DOMAIN-CONTAINING PROTEIN"/>
    <property type="match status" value="1"/>
</dbReference>
<dbReference type="InterPro" id="IPR011050">
    <property type="entry name" value="Pectin_lyase_fold/virulence"/>
</dbReference>
<dbReference type="InterPro" id="IPR013783">
    <property type="entry name" value="Ig-like_fold"/>
</dbReference>
<evidence type="ECO:0000256" key="1">
    <source>
        <dbReference type="ARBA" id="ARBA00022729"/>
    </source>
</evidence>
<dbReference type="InterPro" id="IPR050958">
    <property type="entry name" value="Cell_Adh-Cytoskel_Orgn"/>
</dbReference>
<dbReference type="Gene3D" id="2.160.20.10">
    <property type="entry name" value="Single-stranded right-handed beta-helix, Pectin lyase-like"/>
    <property type="match status" value="1"/>
</dbReference>
<dbReference type="InterPro" id="IPR007110">
    <property type="entry name" value="Ig-like_dom"/>
</dbReference>
<dbReference type="SUPFAM" id="SSF49313">
    <property type="entry name" value="Cadherin-like"/>
    <property type="match status" value="3"/>
</dbReference>
<feature type="signal peptide" evidence="4">
    <location>
        <begin position="1"/>
        <end position="31"/>
    </location>
</feature>
<dbReference type="InterPro" id="IPR013098">
    <property type="entry name" value="Ig_I-set"/>
</dbReference>
<keyword evidence="3" id="KW-1133">Transmembrane helix</keyword>
<dbReference type="RefSeq" id="WP_243570134.1">
    <property type="nucleotide sequence ID" value="NZ_BAAARD010000002.1"/>
</dbReference>
<keyword evidence="1 4" id="KW-0732">Signal</keyword>
<dbReference type="PROSITE" id="PS50835">
    <property type="entry name" value="IG_LIKE"/>
    <property type="match status" value="1"/>
</dbReference>
<dbReference type="InterPro" id="IPR012334">
    <property type="entry name" value="Pectin_lyas_fold"/>
</dbReference>
<dbReference type="PANTHER" id="PTHR45080">
    <property type="entry name" value="CONTACTIN 5"/>
    <property type="match status" value="1"/>
</dbReference>
<name>A0ABY4AXZ1_9MICO</name>
<dbReference type="InterPro" id="IPR015919">
    <property type="entry name" value="Cadherin-like_sf"/>
</dbReference>
<keyword evidence="3" id="KW-0472">Membrane</keyword>
<evidence type="ECO:0000256" key="3">
    <source>
        <dbReference type="SAM" id="Phobius"/>
    </source>
</evidence>
<feature type="domain" description="Ig-like" evidence="5">
    <location>
        <begin position="935"/>
        <end position="1021"/>
    </location>
</feature>
<evidence type="ECO:0000259" key="5">
    <source>
        <dbReference type="PROSITE" id="PS50835"/>
    </source>
</evidence>
<proteinExistence type="predicted"/>
<organism evidence="6 7">
    <name type="scientific">Agromyces soli</name>
    <dbReference type="NCBI Taxonomy" id="659012"/>
    <lineage>
        <taxon>Bacteria</taxon>
        <taxon>Bacillati</taxon>
        <taxon>Actinomycetota</taxon>
        <taxon>Actinomycetes</taxon>
        <taxon>Micrococcales</taxon>
        <taxon>Microbacteriaceae</taxon>
        <taxon>Agromyces</taxon>
    </lineage>
</organism>
<dbReference type="SUPFAM" id="SSF51126">
    <property type="entry name" value="Pectin lyase-like"/>
    <property type="match status" value="1"/>
</dbReference>
<keyword evidence="7" id="KW-1185">Reference proteome</keyword>
<evidence type="ECO:0000256" key="4">
    <source>
        <dbReference type="SAM" id="SignalP"/>
    </source>
</evidence>
<gene>
    <name evidence="6" type="ORF">MTP13_05790</name>
</gene>
<accession>A0ABY4AXZ1</accession>
<sequence>MRAGHVRSAAAALSIAALLAGGLLVSPPAYAADAITVTTTADGDTNNACGNDTVTTTADPVTLRNAFCVANNLGGAQQISVPAGDYQLGAGGALKLGTAPGADITVTGPSSGEAAIIGNGSTQLLSVDPEVGGGVSVTLERLTFRGGRDAEFGGGAIIAGSGEAAALDELVIRDAVFRDNRSAAGSLAPGGAVQVMGGSLTIEDSLFEQNTAGTAAGGAVYYEAFDSPADQSFTITGSAFRDNTVVAAGQLVNGGGAVAYDAKGAAVEISGSTFSGNRVTTSDNSPTLGGAVRQLSGPATITASTFTGNAVQGGSASGAAMDAKGGAVTAQYNRIAGNTGGAAFRADGSSSVDASRNWWGCNTAPTAAPCDIASIADGTAAPQLKLTAVASPSAVNSGTTSQLTGSLLVDSAGLGVPAGRLTAFTGVSAAWTANGPAGSVVSPASAAIVNGVVSGVFTAGPTGGTGGAALTLDAASVPIAIDVTAIPAFTSPDELVATIGFPTDFGITAVGSPAPVISQVSGTLPNGLVFTAGPDGSARITGTAAAGTAGEYSIGLRAQNGATATQTLVIAVGEVPSFSGSTALTLPTSQAADVTVTAVGDPAPEISLATGSLPAGLTLTDQLDGTAKLSGTPTVSGAFPVQLRAANRFGVTVTGFTITVTAPPAITSADSASFTADGTEQSFPILFSPGYPATTGAPELIDAPAWLSVTTDGGTRLVGTPPRSAGGTHQFVISLSNAVGTTTQVFTLTVVAGPVYSGPILYSVAAGTTIDETLVFSGSPVPTVTALENSSLPTGISLTDLGNGRVRLHGTAAPADAGFYTTRIDVENSVDALHQTIQLVVGVAPEITSPATATFTVGEAGAVPITVDSGYPAAGPVRFDGAVPTWLGLIGPVGSQQLVGTPPAGAGGMVEVDLLVSNAFGGHRQLVHLVVNEAPVVTKDPIGASVVAGTELELTAVASGSPAPGVQWQRSGDGGASWQAVAGGTDETLTLTAGLGDDGARYRAVFTNAAGQATSAEATLAVGEAPVFATQSDVTVLPGAVRSIDVSVTGHPTAAITASGLPAWLTLVDHGDGTATLSGTPALDDAATSAIELTAQNTYGDDVLEFSLTVTDEVALPSQLPATVDGELDGVPAELRRGQTLTVSGEGFLPGAPIALGVYSTLTPLGSAVADASGAFSAEVTIPETLAAGEHALAASGVGADGSVRLLAAETRLVVPAPVPGDGGDGGNGGTPGGGLSHTGVDTLLPMLLAAGGILAGLALLVLLAVRRRRSA</sequence>
<dbReference type="SUPFAM" id="SSF48726">
    <property type="entry name" value="Immunoglobulin"/>
    <property type="match status" value="1"/>
</dbReference>
<dbReference type="EMBL" id="CP094533">
    <property type="protein sequence ID" value="UOE27292.1"/>
    <property type="molecule type" value="Genomic_DNA"/>
</dbReference>
<reference evidence="6 7" key="1">
    <citation type="submission" date="2022-03" db="EMBL/GenBank/DDBJ databases">
        <title>Agromyces sp. isolated from the gut of P. brevitarsis seulensis larvae.</title>
        <authorList>
            <person name="Won M."/>
            <person name="Kwon S.-W."/>
        </authorList>
    </citation>
    <scope>NUCLEOTIDE SEQUENCE [LARGE SCALE GENOMIC DNA]</scope>
    <source>
        <strain evidence="6 7">KACC 16215</strain>
    </source>
</reference>
<dbReference type="Proteomes" id="UP000831304">
    <property type="component" value="Chromosome"/>
</dbReference>
<evidence type="ECO:0000313" key="6">
    <source>
        <dbReference type="EMBL" id="UOE27292.1"/>
    </source>
</evidence>
<evidence type="ECO:0000256" key="2">
    <source>
        <dbReference type="ARBA" id="ARBA00023157"/>
    </source>
</evidence>
<dbReference type="Pfam" id="PF07679">
    <property type="entry name" value="I-set"/>
    <property type="match status" value="1"/>
</dbReference>
<feature type="transmembrane region" description="Helical" evidence="3">
    <location>
        <begin position="1244"/>
        <end position="1266"/>
    </location>
</feature>